<name>A0A679JLL0_9HYPH</name>
<keyword evidence="1" id="KW-0472">Membrane</keyword>
<keyword evidence="1" id="KW-0812">Transmembrane</keyword>
<proteinExistence type="predicted"/>
<evidence type="ECO:0000313" key="2">
    <source>
        <dbReference type="EMBL" id="CAA2106930.1"/>
    </source>
</evidence>
<organism evidence="2">
    <name type="scientific">Methylobacterium bullatum</name>
    <dbReference type="NCBI Taxonomy" id="570505"/>
    <lineage>
        <taxon>Bacteria</taxon>
        <taxon>Pseudomonadati</taxon>
        <taxon>Pseudomonadota</taxon>
        <taxon>Alphaproteobacteria</taxon>
        <taxon>Hyphomicrobiales</taxon>
        <taxon>Methylobacteriaceae</taxon>
        <taxon>Methylobacterium</taxon>
    </lineage>
</organism>
<reference evidence="2" key="1">
    <citation type="submission" date="2019-12" db="EMBL/GenBank/DDBJ databases">
        <authorList>
            <person name="Cremers G."/>
        </authorList>
    </citation>
    <scope>NUCLEOTIDE SEQUENCE</scope>
    <source>
        <strain evidence="2">Mbul1</strain>
    </source>
</reference>
<sequence>MTAKADAARIPRPLVIGALGLMGFVTVVVGVGRSEGIGLSHMPPARIVRSVDLKPEDRADGAIVIRDARSQDVVATIEPGQDNFVRATLRGFGQARLRAGLDREQPFRLTRLTDGGLELSDPSTGRTVNLGAFGPSNFVAFTRLLPETRLADSGAAR</sequence>
<evidence type="ECO:0008006" key="3">
    <source>
        <dbReference type="Google" id="ProtNLM"/>
    </source>
</evidence>
<accession>A0A679JLL0</accession>
<dbReference type="NCBIfam" id="TIGR03054">
    <property type="entry name" value="photo_alph_chp1"/>
    <property type="match status" value="1"/>
</dbReference>
<dbReference type="InterPro" id="IPR017495">
    <property type="entry name" value="PuhC"/>
</dbReference>
<keyword evidence="1" id="KW-1133">Transmembrane helix</keyword>
<dbReference type="EMBL" id="LR743504">
    <property type="protein sequence ID" value="CAA2106930.1"/>
    <property type="molecule type" value="Genomic_DNA"/>
</dbReference>
<evidence type="ECO:0000256" key="1">
    <source>
        <dbReference type="SAM" id="Phobius"/>
    </source>
</evidence>
<protein>
    <recommendedName>
        <fullName evidence="3">Photosynthetic complex assembly protein</fullName>
    </recommendedName>
</protein>
<dbReference type="AlphaFoldDB" id="A0A679JLL0"/>
<gene>
    <name evidence="2" type="ORF">MBUL_03911</name>
</gene>
<feature type="transmembrane region" description="Helical" evidence="1">
    <location>
        <begin position="14"/>
        <end position="32"/>
    </location>
</feature>